<dbReference type="InterPro" id="IPR050307">
    <property type="entry name" value="Sterol_Desaturase_Related"/>
</dbReference>
<feature type="domain" description="Fatty acid hydroxylase" evidence="7">
    <location>
        <begin position="223"/>
        <end position="359"/>
    </location>
</feature>
<dbReference type="OMA" id="EIMFYYA"/>
<dbReference type="InterPro" id="IPR006694">
    <property type="entry name" value="Fatty_acid_hydroxylase"/>
</dbReference>
<dbReference type="GeneID" id="5128146"/>
<dbReference type="PANTHER" id="PTHR11863">
    <property type="entry name" value="STEROL DESATURASE"/>
    <property type="match status" value="1"/>
</dbReference>
<evidence type="ECO:0000256" key="3">
    <source>
        <dbReference type="ARBA" id="ARBA00022989"/>
    </source>
</evidence>
<feature type="transmembrane region" description="Helical" evidence="6">
    <location>
        <begin position="43"/>
        <end position="64"/>
    </location>
</feature>
<dbReference type="InParanoid" id="A5DF57"/>
<dbReference type="EMBL" id="CH408156">
    <property type="protein sequence ID" value="EDK37810.2"/>
    <property type="molecule type" value="Genomic_DNA"/>
</dbReference>
<evidence type="ECO:0000313" key="9">
    <source>
        <dbReference type="Proteomes" id="UP000001997"/>
    </source>
</evidence>
<keyword evidence="3 6" id="KW-1133">Transmembrane helix</keyword>
<dbReference type="OrthoDB" id="1658724at2759"/>
<dbReference type="Pfam" id="PF04116">
    <property type="entry name" value="FA_hydroxylase"/>
    <property type="match status" value="1"/>
</dbReference>
<dbReference type="KEGG" id="pgu:PGUG_01908"/>
<dbReference type="GO" id="GO:0016491">
    <property type="term" value="F:oxidoreductase activity"/>
    <property type="evidence" value="ECO:0007669"/>
    <property type="project" value="InterPro"/>
</dbReference>
<evidence type="ECO:0000256" key="2">
    <source>
        <dbReference type="ARBA" id="ARBA00022692"/>
    </source>
</evidence>
<evidence type="ECO:0000313" key="8">
    <source>
        <dbReference type="EMBL" id="EDK37810.2"/>
    </source>
</evidence>
<feature type="transmembrane region" description="Helical" evidence="6">
    <location>
        <begin position="212"/>
        <end position="235"/>
    </location>
</feature>
<organism evidence="8 9">
    <name type="scientific">Meyerozyma guilliermondii (strain ATCC 6260 / CBS 566 / DSM 6381 / JCM 1539 / NBRC 10279 / NRRL Y-324)</name>
    <name type="common">Yeast</name>
    <name type="synonym">Candida guilliermondii</name>
    <dbReference type="NCBI Taxonomy" id="294746"/>
    <lineage>
        <taxon>Eukaryota</taxon>
        <taxon>Fungi</taxon>
        <taxon>Dikarya</taxon>
        <taxon>Ascomycota</taxon>
        <taxon>Saccharomycotina</taxon>
        <taxon>Pichiomycetes</taxon>
        <taxon>Debaryomycetaceae</taxon>
        <taxon>Meyerozyma</taxon>
    </lineage>
</organism>
<accession>A5DF57</accession>
<sequence>MSVNCTILRRLVCHPHLERNAPALGPPRPTKRSRHVSRAPSGFWFWISSCSFISFPLVPVRVSFFHHISPRFRLSPSSMSLSSVYHDYSSFTNGTTFADAYSNFAQLPQLNVLEKIWGAYYYYMGNDVFATGLLFFSVHEFMYFFRCLPWAIIDRIPYFNKYKIQETKLPSNQEQWECLKSVLTSHFLVEAFPCWFFHPVCKKLGISFEVPFPSWTTICFHLAVFFVLEDAWHYWFHRGLHYGVFYKYIHKQHHRYAAPFGLTAEYAHPIEVMLLGFGTVGIPIVWCMLTGSLHLFTVCLWITLRLFQAVDSHSGYEFPWSLHHFLPFWAGADHHDEHHHYFIGSYSSSFRWWDAVLNTEAGPAGKAKREQKMKSRAEMAQKKQI</sequence>
<dbReference type="Proteomes" id="UP000001997">
    <property type="component" value="Unassembled WGS sequence"/>
</dbReference>
<gene>
    <name evidence="8" type="ORF">PGUG_01908</name>
</gene>
<dbReference type="STRING" id="294746.A5DF57"/>
<dbReference type="GO" id="GO:0005506">
    <property type="term" value="F:iron ion binding"/>
    <property type="evidence" value="ECO:0007669"/>
    <property type="project" value="InterPro"/>
</dbReference>
<evidence type="ECO:0000256" key="6">
    <source>
        <dbReference type="SAM" id="Phobius"/>
    </source>
</evidence>
<dbReference type="HOGENOM" id="CLU_047036_5_0_1"/>
<evidence type="ECO:0000256" key="5">
    <source>
        <dbReference type="SAM" id="MobiDB-lite"/>
    </source>
</evidence>
<keyword evidence="9" id="KW-1185">Reference proteome</keyword>
<evidence type="ECO:0000256" key="4">
    <source>
        <dbReference type="ARBA" id="ARBA00023136"/>
    </source>
</evidence>
<protein>
    <recommendedName>
        <fullName evidence="7">Fatty acid hydroxylase domain-containing protein</fullName>
    </recommendedName>
</protein>
<proteinExistence type="predicted"/>
<dbReference type="GO" id="GO:0008610">
    <property type="term" value="P:lipid biosynthetic process"/>
    <property type="evidence" value="ECO:0007669"/>
    <property type="project" value="InterPro"/>
</dbReference>
<feature type="compositionally biased region" description="Basic and acidic residues" evidence="5">
    <location>
        <begin position="367"/>
        <end position="385"/>
    </location>
</feature>
<evidence type="ECO:0000256" key="1">
    <source>
        <dbReference type="ARBA" id="ARBA00004370"/>
    </source>
</evidence>
<dbReference type="eggNOG" id="KOG0873">
    <property type="taxonomic scope" value="Eukaryota"/>
</dbReference>
<reference evidence="8 9" key="1">
    <citation type="journal article" date="2009" name="Nature">
        <title>Evolution of pathogenicity and sexual reproduction in eight Candida genomes.</title>
        <authorList>
            <person name="Butler G."/>
            <person name="Rasmussen M.D."/>
            <person name="Lin M.F."/>
            <person name="Santos M.A."/>
            <person name="Sakthikumar S."/>
            <person name="Munro C.A."/>
            <person name="Rheinbay E."/>
            <person name="Grabherr M."/>
            <person name="Forche A."/>
            <person name="Reedy J.L."/>
            <person name="Agrafioti I."/>
            <person name="Arnaud M.B."/>
            <person name="Bates S."/>
            <person name="Brown A.J."/>
            <person name="Brunke S."/>
            <person name="Costanzo M.C."/>
            <person name="Fitzpatrick D.A."/>
            <person name="de Groot P.W."/>
            <person name="Harris D."/>
            <person name="Hoyer L.L."/>
            <person name="Hube B."/>
            <person name="Klis F.M."/>
            <person name="Kodira C."/>
            <person name="Lennard N."/>
            <person name="Logue M.E."/>
            <person name="Martin R."/>
            <person name="Neiman A.M."/>
            <person name="Nikolaou E."/>
            <person name="Quail M.A."/>
            <person name="Quinn J."/>
            <person name="Santos M.C."/>
            <person name="Schmitzberger F.F."/>
            <person name="Sherlock G."/>
            <person name="Shah P."/>
            <person name="Silverstein K.A."/>
            <person name="Skrzypek M.S."/>
            <person name="Soll D."/>
            <person name="Staggs R."/>
            <person name="Stansfield I."/>
            <person name="Stumpf M.P."/>
            <person name="Sudbery P.E."/>
            <person name="Srikantha T."/>
            <person name="Zeng Q."/>
            <person name="Berman J."/>
            <person name="Berriman M."/>
            <person name="Heitman J."/>
            <person name="Gow N.A."/>
            <person name="Lorenz M.C."/>
            <person name="Birren B.W."/>
            <person name="Kellis M."/>
            <person name="Cuomo C.A."/>
        </authorList>
    </citation>
    <scope>NUCLEOTIDE SEQUENCE [LARGE SCALE GENOMIC DNA]</scope>
    <source>
        <strain evidence="9">ATCC 6260 / CBS 566 / DSM 6381 / JCM 1539 / NBRC 10279 / NRRL Y-324</strain>
    </source>
</reference>
<dbReference type="RefSeq" id="XP_001486237.2">
    <property type="nucleotide sequence ID" value="XM_001486187.1"/>
</dbReference>
<dbReference type="AlphaFoldDB" id="A5DF57"/>
<feature type="transmembrane region" description="Helical" evidence="6">
    <location>
        <begin position="283"/>
        <end position="304"/>
    </location>
</feature>
<comment type="subcellular location">
    <subcellularLocation>
        <location evidence="1">Membrane</location>
    </subcellularLocation>
</comment>
<keyword evidence="4 6" id="KW-0472">Membrane</keyword>
<keyword evidence="2 6" id="KW-0812">Transmembrane</keyword>
<name>A5DF57_PICGU</name>
<dbReference type="FunCoup" id="A5DF57">
    <property type="interactions" value="289"/>
</dbReference>
<dbReference type="GO" id="GO:0016020">
    <property type="term" value="C:membrane"/>
    <property type="evidence" value="ECO:0007669"/>
    <property type="project" value="UniProtKB-SubCell"/>
</dbReference>
<feature type="region of interest" description="Disordered" evidence="5">
    <location>
        <begin position="364"/>
        <end position="385"/>
    </location>
</feature>
<evidence type="ECO:0000259" key="7">
    <source>
        <dbReference type="Pfam" id="PF04116"/>
    </source>
</evidence>